<dbReference type="EMBL" id="JBHRSW010000029">
    <property type="protein sequence ID" value="MFC3122748.1"/>
    <property type="molecule type" value="Genomic_DNA"/>
</dbReference>
<evidence type="ECO:0000313" key="2">
    <source>
        <dbReference type="EMBL" id="MFC3122748.1"/>
    </source>
</evidence>
<gene>
    <name evidence="2" type="ORF">ACFOHL_14075</name>
</gene>
<feature type="transmembrane region" description="Helical" evidence="1">
    <location>
        <begin position="53"/>
        <end position="73"/>
    </location>
</feature>
<protein>
    <submittedName>
        <fullName evidence="2">Uncharacterized protein</fullName>
    </submittedName>
</protein>
<feature type="transmembrane region" description="Helical" evidence="1">
    <location>
        <begin position="105"/>
        <end position="125"/>
    </location>
</feature>
<feature type="transmembrane region" description="Helical" evidence="1">
    <location>
        <begin position="307"/>
        <end position="327"/>
    </location>
</feature>
<dbReference type="RefSeq" id="WP_376920870.1">
    <property type="nucleotide sequence ID" value="NZ_JBHRSW010000029.1"/>
</dbReference>
<evidence type="ECO:0000256" key="1">
    <source>
        <dbReference type="SAM" id="Phobius"/>
    </source>
</evidence>
<organism evidence="2 3">
    <name type="scientific">Agaribacter flavus</name>
    <dbReference type="NCBI Taxonomy" id="1902781"/>
    <lineage>
        <taxon>Bacteria</taxon>
        <taxon>Pseudomonadati</taxon>
        <taxon>Pseudomonadota</taxon>
        <taxon>Gammaproteobacteria</taxon>
        <taxon>Alteromonadales</taxon>
        <taxon>Alteromonadaceae</taxon>
        <taxon>Agaribacter</taxon>
    </lineage>
</organism>
<keyword evidence="3" id="KW-1185">Reference proteome</keyword>
<sequence length="348" mass="39106">MNPDNFQPFYDKIFGTDPVSFAWRFLFCFFIGLLSFALHSYIIGDEIVKNKGWLLSVLMSGASASLLFATHVFRQSLAKFDIRLTSKQKARFQAQISTYLSNKRFLMFGFCIASATIALAFIFGLPEVYQTPITKPFILAMLFIAGFICGLAFGGIVGVTKCLSNVFDENSSCFDFTADDGCGGTLFFGWSLLVYSLVTLFSGVLITLYISYSAWAHMDNFLVKTIYYGFIGLPYVSSFLMLIIPSIVLHQRLSEYKEAQSQTLSDKINAISAHIDTPNISAEKKAEYYQDYEFYIKMRSKVYAMRTWPFGISTNATFLFSMLAGGFTTFNSVHKWIDTIDKASKVAG</sequence>
<keyword evidence="1" id="KW-0472">Membrane</keyword>
<feature type="transmembrane region" description="Helical" evidence="1">
    <location>
        <begin position="226"/>
        <end position="249"/>
    </location>
</feature>
<comment type="caution">
    <text evidence="2">The sequence shown here is derived from an EMBL/GenBank/DDBJ whole genome shotgun (WGS) entry which is preliminary data.</text>
</comment>
<keyword evidence="1" id="KW-1133">Transmembrane helix</keyword>
<evidence type="ECO:0000313" key="3">
    <source>
        <dbReference type="Proteomes" id="UP001595478"/>
    </source>
</evidence>
<feature type="transmembrane region" description="Helical" evidence="1">
    <location>
        <begin position="137"/>
        <end position="159"/>
    </location>
</feature>
<reference evidence="3" key="1">
    <citation type="journal article" date="2019" name="Int. J. Syst. Evol. Microbiol.">
        <title>The Global Catalogue of Microorganisms (GCM) 10K type strain sequencing project: providing services to taxonomists for standard genome sequencing and annotation.</title>
        <authorList>
            <consortium name="The Broad Institute Genomics Platform"/>
            <consortium name="The Broad Institute Genome Sequencing Center for Infectious Disease"/>
            <person name="Wu L."/>
            <person name="Ma J."/>
        </authorList>
    </citation>
    <scope>NUCLEOTIDE SEQUENCE [LARGE SCALE GENOMIC DNA]</scope>
    <source>
        <strain evidence="3">KCTC 52473</strain>
    </source>
</reference>
<accession>A0ABV7FR30</accession>
<dbReference type="Proteomes" id="UP001595478">
    <property type="component" value="Unassembled WGS sequence"/>
</dbReference>
<feature type="transmembrane region" description="Helical" evidence="1">
    <location>
        <begin position="192"/>
        <end position="214"/>
    </location>
</feature>
<proteinExistence type="predicted"/>
<keyword evidence="1" id="KW-0812">Transmembrane</keyword>
<feature type="transmembrane region" description="Helical" evidence="1">
    <location>
        <begin position="21"/>
        <end position="41"/>
    </location>
</feature>
<name>A0ABV7FR30_9ALTE</name>